<evidence type="ECO:0000313" key="1">
    <source>
        <dbReference type="EMBL" id="QHF00566.1"/>
    </source>
</evidence>
<geneLocation type="plasmid" evidence="1 2">
    <name>pPma4326F</name>
</geneLocation>
<organism evidence="1 2">
    <name type="scientific">Pseudomonas syringae pv. maculicola str. ES4326</name>
    <dbReference type="NCBI Taxonomy" id="629265"/>
    <lineage>
        <taxon>Bacteria</taxon>
        <taxon>Pseudomonadati</taxon>
        <taxon>Pseudomonadota</taxon>
        <taxon>Gammaproteobacteria</taxon>
        <taxon>Pseudomonadales</taxon>
        <taxon>Pseudomonadaceae</taxon>
        <taxon>Pseudomonas</taxon>
    </lineage>
</organism>
<name>A0A8T8CAB0_PSEYM</name>
<evidence type="ECO:0000313" key="2">
    <source>
        <dbReference type="Proteomes" id="UP000003811"/>
    </source>
</evidence>
<dbReference type="SUPFAM" id="SSF81901">
    <property type="entry name" value="HCP-like"/>
    <property type="match status" value="1"/>
</dbReference>
<dbReference type="AlphaFoldDB" id="A0A8T8CAB0"/>
<dbReference type="Gene3D" id="1.25.40.10">
    <property type="entry name" value="Tetratricopeptide repeat domain"/>
    <property type="match status" value="1"/>
</dbReference>
<proteinExistence type="predicted"/>
<gene>
    <name evidence="1" type="ORF">PMA4326_029090</name>
</gene>
<protein>
    <submittedName>
        <fullName evidence="1">Sel1 repeat family protein</fullName>
    </submittedName>
</protein>
<dbReference type="RefSeq" id="WP_007250424.1">
    <property type="nucleotide sequence ID" value="NZ_CP047261.1"/>
</dbReference>
<dbReference type="EMBL" id="CP047261">
    <property type="protein sequence ID" value="QHF00566.1"/>
    <property type="molecule type" value="Genomic_DNA"/>
</dbReference>
<accession>A0A8T8CAB0</accession>
<dbReference type="InterPro" id="IPR011990">
    <property type="entry name" value="TPR-like_helical_dom_sf"/>
</dbReference>
<keyword evidence="1" id="KW-0614">Plasmid</keyword>
<reference evidence="1 2" key="1">
    <citation type="journal article" date="2011" name="PLoS Pathog.">
        <title>Dynamic evolution of pathogenicity revealed by sequencing and comparative genomics of 19 Pseudomonas syringae isolates.</title>
        <authorList>
            <person name="Baltrus D.A."/>
            <person name="Nishimura M.T."/>
            <person name="Romanchuk A."/>
            <person name="Chang J.H."/>
            <person name="Mukhtar M.S."/>
            <person name="Cherkis K."/>
            <person name="Roach J."/>
            <person name="Grant S.R."/>
            <person name="Jones C.D."/>
            <person name="Dangl J.L."/>
        </authorList>
    </citation>
    <scope>NUCLEOTIDE SEQUENCE [LARGE SCALE GENOMIC DNA]</scope>
    <source>
        <strain evidence="1 2">ES4326</strain>
    </source>
</reference>
<sequence>MSLAKSFESALNLGALTEAWLRTIKPLLKTQPFELGVKVKLNNAASVVAPGALVANVVRQSGMSWDERPVRVLLLGSDPLIRFDKSKWASLAGCFLGAPGAVEILYTFDENADSEFSKLATALNLPACSVLTHEEAAKSGFSKVDLAIWVHPAAESADEGEALNTSTAMALAIKQGVPVYSASFNEVDLHTQNFLIHHHAVQLQPLGGTIARGAPSINRYGISTFGLGVEGGWGAILAKIEPAQQAGDPIEAALVRTAMRLVCAEGALHTSWTLGQRINGVAFNRIIPLGLLGNMAIDPSTGHVFQKNEDSRDLRVVGHLWDSELKQMPSSKRELLLWACRIKLAFQTELPKEDARRKEAIASLEQGFNDGIVVAAVALARCYETSKADGSDVTSRLWQNKAGALHPLSSYGLAYEALGSGDTAAVERYLRIAVAFGYPIAMTDLGKMLCGSEREDEGLALLNEAASRKDPEANYELGELSAKGGDLQGALDFLRSAWTYGHFEAAALARQVADYMLEQGIGKRSMIKREAKEIAAFQKKLDTRLVANAS</sequence>
<dbReference type="Proteomes" id="UP000003811">
    <property type="component" value="Plasmid pPma4326F"/>
</dbReference>